<name>A0A016T1P6_9BILA</name>
<protein>
    <recommendedName>
        <fullName evidence="6">Major facilitator superfamily (MFS) profile domain-containing protein</fullName>
    </recommendedName>
</protein>
<feature type="transmembrane region" description="Helical" evidence="5">
    <location>
        <begin position="374"/>
        <end position="391"/>
    </location>
</feature>
<dbReference type="Proteomes" id="UP000024635">
    <property type="component" value="Unassembled WGS sequence"/>
</dbReference>
<organism evidence="7 8">
    <name type="scientific">Ancylostoma ceylanicum</name>
    <dbReference type="NCBI Taxonomy" id="53326"/>
    <lineage>
        <taxon>Eukaryota</taxon>
        <taxon>Metazoa</taxon>
        <taxon>Ecdysozoa</taxon>
        <taxon>Nematoda</taxon>
        <taxon>Chromadorea</taxon>
        <taxon>Rhabditida</taxon>
        <taxon>Rhabditina</taxon>
        <taxon>Rhabditomorpha</taxon>
        <taxon>Strongyloidea</taxon>
        <taxon>Ancylostomatidae</taxon>
        <taxon>Ancylostomatinae</taxon>
        <taxon>Ancylostoma</taxon>
    </lineage>
</organism>
<comment type="subcellular location">
    <subcellularLocation>
        <location evidence="1">Membrane</location>
        <topology evidence="1">Multi-pass membrane protein</topology>
    </subcellularLocation>
</comment>
<dbReference type="Pfam" id="PF00083">
    <property type="entry name" value="Sugar_tr"/>
    <property type="match status" value="1"/>
</dbReference>
<comment type="caution">
    <text evidence="7">The sequence shown here is derived from an EMBL/GenBank/DDBJ whole genome shotgun (WGS) entry which is preliminary data.</text>
</comment>
<dbReference type="GO" id="GO:0022857">
    <property type="term" value="F:transmembrane transporter activity"/>
    <property type="evidence" value="ECO:0007669"/>
    <property type="project" value="InterPro"/>
</dbReference>
<keyword evidence="2 5" id="KW-0812">Transmembrane</keyword>
<evidence type="ECO:0000256" key="5">
    <source>
        <dbReference type="SAM" id="Phobius"/>
    </source>
</evidence>
<dbReference type="InterPro" id="IPR005828">
    <property type="entry name" value="MFS_sugar_transport-like"/>
</dbReference>
<accession>A0A016T1P6</accession>
<feature type="domain" description="Major facilitator superfamily (MFS) profile" evidence="6">
    <location>
        <begin position="112"/>
        <end position="547"/>
    </location>
</feature>
<keyword evidence="4 5" id="KW-0472">Membrane</keyword>
<dbReference type="Gene3D" id="1.20.1250.20">
    <property type="entry name" value="MFS general substrate transporter like domains"/>
    <property type="match status" value="1"/>
</dbReference>
<evidence type="ECO:0000313" key="8">
    <source>
        <dbReference type="Proteomes" id="UP000024635"/>
    </source>
</evidence>
<dbReference type="PROSITE" id="PS00216">
    <property type="entry name" value="SUGAR_TRANSPORT_1"/>
    <property type="match status" value="1"/>
</dbReference>
<proteinExistence type="predicted"/>
<evidence type="ECO:0000256" key="1">
    <source>
        <dbReference type="ARBA" id="ARBA00004141"/>
    </source>
</evidence>
<feature type="transmembrane region" description="Helical" evidence="5">
    <location>
        <begin position="492"/>
        <end position="516"/>
    </location>
</feature>
<evidence type="ECO:0000256" key="3">
    <source>
        <dbReference type="ARBA" id="ARBA00022989"/>
    </source>
</evidence>
<evidence type="ECO:0000313" key="7">
    <source>
        <dbReference type="EMBL" id="EYB96577.1"/>
    </source>
</evidence>
<feature type="transmembrane region" description="Helical" evidence="5">
    <location>
        <begin position="12"/>
        <end position="36"/>
    </location>
</feature>
<dbReference type="PANTHER" id="PTHR24064">
    <property type="entry name" value="SOLUTE CARRIER FAMILY 22 MEMBER"/>
    <property type="match status" value="1"/>
</dbReference>
<dbReference type="InterPro" id="IPR005829">
    <property type="entry name" value="Sugar_transporter_CS"/>
</dbReference>
<feature type="transmembrane region" description="Helical" evidence="5">
    <location>
        <begin position="238"/>
        <end position="255"/>
    </location>
</feature>
<dbReference type="STRING" id="53326.A0A016T1P6"/>
<evidence type="ECO:0000256" key="4">
    <source>
        <dbReference type="ARBA" id="ARBA00023136"/>
    </source>
</evidence>
<feature type="transmembrane region" description="Helical" evidence="5">
    <location>
        <begin position="262"/>
        <end position="284"/>
    </location>
</feature>
<dbReference type="CDD" id="cd17317">
    <property type="entry name" value="MFS_SLC22"/>
    <property type="match status" value="1"/>
</dbReference>
<evidence type="ECO:0000259" key="6">
    <source>
        <dbReference type="PROSITE" id="PS50850"/>
    </source>
</evidence>
<dbReference type="GO" id="GO:0016020">
    <property type="term" value="C:membrane"/>
    <property type="evidence" value="ECO:0007669"/>
    <property type="project" value="UniProtKB-SubCell"/>
</dbReference>
<sequence>MLRSVPLHFLPFHSLLMPIIAFHSPPITQIVCVYVFWFFPKLHHMVLFFFRIVSCINDFRMTNSIRSDRVASVQTDASEAHSVRFAEDPKKVSFDDFMVQHLGQFGRYQLAQFIFVSLPSIFIGMHVMSWTFAAHPAEVRCTNITTMGNSTYTCTTIGYSASDRWNIYGDRSWIKGTVQSFYYVGHMVGSFFWGIMSDKIGRKKVLFLAIVIQIICGALMAVAPTWWLYAILKAGTGISHPGAFAIAIVLGTEVVGAHYRKIVAIGTAIGIAVGELILDGMAYLIDDYRILHAVIVGPSLLLLSYWWLVPESTRWLVIKQRYEEADHILKRAARINGSSIPERWWEQLLTSESSKHTSVGLMDLFRTPEIRKRTLVCFFIWPVNAMMYYGLTMKSDIGGGDLHINFAFSAGVEIVACVFVFFLIDRIGRRIILAGSFLIAGVCLLLNWLIGDQVAFYWGMLQIVITKGAVTAAFIAVYTYTAEMFPTVIRTTAVGCCSTMSRLGAVISSYMALWLVDTFGKLSMVIPFSTLSFIAAILTAVFLPETMRKPMPETIPDVEDKRL</sequence>
<dbReference type="OrthoDB" id="3936150at2759"/>
<dbReference type="EMBL" id="JARK01001485">
    <property type="protein sequence ID" value="EYB96577.1"/>
    <property type="molecule type" value="Genomic_DNA"/>
</dbReference>
<dbReference type="InterPro" id="IPR036259">
    <property type="entry name" value="MFS_trans_sf"/>
</dbReference>
<keyword evidence="8" id="KW-1185">Reference proteome</keyword>
<dbReference type="AlphaFoldDB" id="A0A016T1P6"/>
<gene>
    <name evidence="7" type="primary">Acey_s0149.g2717</name>
    <name evidence="7" type="ORF">Y032_0149g2717</name>
</gene>
<feature type="transmembrane region" description="Helical" evidence="5">
    <location>
        <begin position="431"/>
        <end position="450"/>
    </location>
</feature>
<feature type="transmembrane region" description="Helical" evidence="5">
    <location>
        <begin position="522"/>
        <end position="543"/>
    </location>
</feature>
<dbReference type="SUPFAM" id="SSF103473">
    <property type="entry name" value="MFS general substrate transporter"/>
    <property type="match status" value="1"/>
</dbReference>
<dbReference type="InterPro" id="IPR020846">
    <property type="entry name" value="MFS_dom"/>
</dbReference>
<keyword evidence="3 5" id="KW-1133">Transmembrane helix</keyword>
<evidence type="ECO:0000256" key="2">
    <source>
        <dbReference type="ARBA" id="ARBA00022692"/>
    </source>
</evidence>
<feature type="transmembrane region" description="Helical" evidence="5">
    <location>
        <begin position="456"/>
        <end position="480"/>
    </location>
</feature>
<reference evidence="8" key="1">
    <citation type="journal article" date="2015" name="Nat. Genet.">
        <title>The genome and transcriptome of the zoonotic hookworm Ancylostoma ceylanicum identify infection-specific gene families.</title>
        <authorList>
            <person name="Schwarz E.M."/>
            <person name="Hu Y."/>
            <person name="Antoshechkin I."/>
            <person name="Miller M.M."/>
            <person name="Sternberg P.W."/>
            <person name="Aroian R.V."/>
        </authorList>
    </citation>
    <scope>NUCLEOTIDE SEQUENCE</scope>
    <source>
        <strain evidence="8">HY135</strain>
    </source>
</reference>
<feature type="transmembrane region" description="Helical" evidence="5">
    <location>
        <begin position="205"/>
        <end position="232"/>
    </location>
</feature>
<dbReference type="PROSITE" id="PS50850">
    <property type="entry name" value="MFS"/>
    <property type="match status" value="1"/>
</dbReference>
<feature type="transmembrane region" description="Helical" evidence="5">
    <location>
        <begin position="290"/>
        <end position="309"/>
    </location>
</feature>
<feature type="transmembrane region" description="Helical" evidence="5">
    <location>
        <begin position="403"/>
        <end position="424"/>
    </location>
</feature>